<gene>
    <name evidence="3" type="ORF">GLW04_03360</name>
</gene>
<dbReference type="FunFam" id="3.40.50.720:FF:000084">
    <property type="entry name" value="Short-chain dehydrogenase reductase"/>
    <property type="match status" value="1"/>
</dbReference>
<comment type="caution">
    <text evidence="3">The sequence shown here is derived from an EMBL/GenBank/DDBJ whole genome shotgun (WGS) entry which is preliminary data.</text>
</comment>
<dbReference type="NCBIfam" id="NF009389">
    <property type="entry name" value="PRK12748.1"/>
    <property type="match status" value="1"/>
</dbReference>
<evidence type="ECO:0000313" key="4">
    <source>
        <dbReference type="Proteomes" id="UP000460949"/>
    </source>
</evidence>
<dbReference type="Proteomes" id="UP000460949">
    <property type="component" value="Unassembled WGS sequence"/>
</dbReference>
<keyword evidence="2" id="KW-0560">Oxidoreductase</keyword>
<evidence type="ECO:0000256" key="2">
    <source>
        <dbReference type="ARBA" id="ARBA00023002"/>
    </source>
</evidence>
<reference evidence="3 4" key="1">
    <citation type="submission" date="2019-11" db="EMBL/GenBank/DDBJ databases">
        <title>Genome sequences of 17 halophilic strains isolated from different environments.</title>
        <authorList>
            <person name="Furrow R.E."/>
        </authorList>
    </citation>
    <scope>NUCLEOTIDE SEQUENCE [LARGE SCALE GENOMIC DNA]</scope>
    <source>
        <strain evidence="3 4">22511_23_Filter</strain>
    </source>
</reference>
<comment type="similarity">
    <text evidence="1">Belongs to the short-chain dehydrogenases/reductases (SDR) family.</text>
</comment>
<dbReference type="PRINTS" id="PR00080">
    <property type="entry name" value="SDRFAMILY"/>
</dbReference>
<protein>
    <submittedName>
        <fullName evidence="3">SDR family oxidoreductase</fullName>
    </submittedName>
</protein>
<dbReference type="EMBL" id="WMET01000001">
    <property type="protein sequence ID" value="MYL18912.1"/>
    <property type="molecule type" value="Genomic_DNA"/>
</dbReference>
<dbReference type="InterPro" id="IPR020904">
    <property type="entry name" value="Sc_DH/Rdtase_CS"/>
</dbReference>
<dbReference type="InterPro" id="IPR036291">
    <property type="entry name" value="NAD(P)-bd_dom_sf"/>
</dbReference>
<accession>A0A845DRC0</accession>
<proteinExistence type="inferred from homology"/>
<name>A0A845DRC0_9BACI</name>
<dbReference type="InterPro" id="IPR002347">
    <property type="entry name" value="SDR_fam"/>
</dbReference>
<dbReference type="GO" id="GO:0008206">
    <property type="term" value="P:bile acid metabolic process"/>
    <property type="evidence" value="ECO:0007669"/>
    <property type="project" value="UniProtKB-ARBA"/>
</dbReference>
<sequence length="260" mass="28054">MSPLNSSIAIVTGVGREKGIGTAVCRALAAAGVDIFFTYWSAYDRSMPFYDRDTDDGWPEKLKEQVQNYGVRCASLELDLSKKDAPEKLLDVVEERLGSPAILINNATYSIDAGFKSMNAAILDAHYEVNVRGTLLLTTAFARRIEGRHGGRVIHMVSGQDQSPEPGNLAYVSTKGAVSAFTKSAAIELAPLNITVNAVDPGPTNTGWMTETLKDELKPRFPMGRIGEPEDAARLICFLAGEDSGWVTGQIIHSDGGFLS</sequence>
<evidence type="ECO:0000256" key="1">
    <source>
        <dbReference type="ARBA" id="ARBA00006484"/>
    </source>
</evidence>
<dbReference type="PROSITE" id="PS00061">
    <property type="entry name" value="ADH_SHORT"/>
    <property type="match status" value="1"/>
</dbReference>
<evidence type="ECO:0000313" key="3">
    <source>
        <dbReference type="EMBL" id="MYL18912.1"/>
    </source>
</evidence>
<dbReference type="AlphaFoldDB" id="A0A845DRC0"/>
<dbReference type="SUPFAM" id="SSF51735">
    <property type="entry name" value="NAD(P)-binding Rossmann-fold domains"/>
    <property type="match status" value="1"/>
</dbReference>
<dbReference type="Pfam" id="PF13561">
    <property type="entry name" value="adh_short_C2"/>
    <property type="match status" value="1"/>
</dbReference>
<dbReference type="GO" id="GO:0016614">
    <property type="term" value="F:oxidoreductase activity, acting on CH-OH group of donors"/>
    <property type="evidence" value="ECO:0007669"/>
    <property type="project" value="UniProtKB-ARBA"/>
</dbReference>
<dbReference type="RefSeq" id="WP_160835349.1">
    <property type="nucleotide sequence ID" value="NZ_WMET01000001.1"/>
</dbReference>
<dbReference type="NCBIfam" id="NF009499">
    <property type="entry name" value="PRK12859.1"/>
    <property type="match status" value="1"/>
</dbReference>
<dbReference type="PANTHER" id="PTHR48107">
    <property type="entry name" value="NADPH-DEPENDENT ALDEHYDE REDUCTASE-LIKE PROTEIN, CHLOROPLASTIC-RELATED"/>
    <property type="match status" value="1"/>
</dbReference>
<dbReference type="Gene3D" id="3.40.50.720">
    <property type="entry name" value="NAD(P)-binding Rossmann-like Domain"/>
    <property type="match status" value="1"/>
</dbReference>
<dbReference type="PRINTS" id="PR00081">
    <property type="entry name" value="GDHRDH"/>
</dbReference>
<dbReference type="CDD" id="cd05233">
    <property type="entry name" value="SDR_c"/>
    <property type="match status" value="1"/>
</dbReference>
<organism evidence="3 4">
    <name type="scientific">Halobacillus litoralis</name>
    <dbReference type="NCBI Taxonomy" id="45668"/>
    <lineage>
        <taxon>Bacteria</taxon>
        <taxon>Bacillati</taxon>
        <taxon>Bacillota</taxon>
        <taxon>Bacilli</taxon>
        <taxon>Bacillales</taxon>
        <taxon>Bacillaceae</taxon>
        <taxon>Halobacillus</taxon>
    </lineage>
</organism>
<dbReference type="PANTHER" id="PTHR48107:SF7">
    <property type="entry name" value="RE15974P"/>
    <property type="match status" value="1"/>
</dbReference>